<feature type="chain" id="PRO_5025466270" evidence="12">
    <location>
        <begin position="21"/>
        <end position="372"/>
    </location>
</feature>
<dbReference type="OMA" id="SMEYDAQ"/>
<feature type="transmembrane region" description="Helical" evidence="11">
    <location>
        <begin position="324"/>
        <end position="342"/>
    </location>
</feature>
<comment type="subcellular location">
    <subcellularLocation>
        <location evidence="1">Cell membrane</location>
        <topology evidence="1">Single-pass type I membrane protein</topology>
    </subcellularLocation>
</comment>
<reference evidence="14" key="1">
    <citation type="submission" date="2019-06" db="EMBL/GenBank/DDBJ databases">
        <authorList>
            <consortium name="Wellcome Sanger Institute Data Sharing"/>
        </authorList>
    </citation>
    <scope>NUCLEOTIDE SEQUENCE [LARGE SCALE GENOMIC DNA]</scope>
</reference>
<dbReference type="Proteomes" id="UP000472267">
    <property type="component" value="Chromosome 9"/>
</dbReference>
<evidence type="ECO:0000256" key="10">
    <source>
        <dbReference type="ARBA" id="ARBA00023319"/>
    </source>
</evidence>
<evidence type="ECO:0000256" key="7">
    <source>
        <dbReference type="ARBA" id="ARBA00023157"/>
    </source>
</evidence>
<dbReference type="InterPro" id="IPR013783">
    <property type="entry name" value="Ig-like_fold"/>
</dbReference>
<dbReference type="GO" id="GO:0071222">
    <property type="term" value="P:cellular response to lipopolysaccharide"/>
    <property type="evidence" value="ECO:0007669"/>
    <property type="project" value="TreeGrafter"/>
</dbReference>
<keyword evidence="15" id="KW-1185">Reference proteome</keyword>
<dbReference type="GO" id="GO:0009897">
    <property type="term" value="C:external side of plasma membrane"/>
    <property type="evidence" value="ECO:0007669"/>
    <property type="project" value="TreeGrafter"/>
</dbReference>
<dbReference type="Pfam" id="PF00047">
    <property type="entry name" value="ig"/>
    <property type="match status" value="1"/>
</dbReference>
<keyword evidence="6 11" id="KW-0472">Membrane</keyword>
<organism evidence="14 15">
    <name type="scientific">Salarias fasciatus</name>
    <name type="common">Jewelled blenny</name>
    <name type="synonym">Blennius fasciatus</name>
    <dbReference type="NCBI Taxonomy" id="181472"/>
    <lineage>
        <taxon>Eukaryota</taxon>
        <taxon>Metazoa</taxon>
        <taxon>Chordata</taxon>
        <taxon>Craniata</taxon>
        <taxon>Vertebrata</taxon>
        <taxon>Euteleostomi</taxon>
        <taxon>Actinopterygii</taxon>
        <taxon>Neopterygii</taxon>
        <taxon>Teleostei</taxon>
        <taxon>Neoteleostei</taxon>
        <taxon>Acanthomorphata</taxon>
        <taxon>Ovalentaria</taxon>
        <taxon>Blenniimorphae</taxon>
        <taxon>Blenniiformes</taxon>
        <taxon>Blennioidei</taxon>
        <taxon>Blenniidae</taxon>
        <taxon>Salariinae</taxon>
        <taxon>Salarias</taxon>
    </lineage>
</organism>
<dbReference type="InterPro" id="IPR007110">
    <property type="entry name" value="Ig-like_dom"/>
</dbReference>
<dbReference type="InterPro" id="IPR003599">
    <property type="entry name" value="Ig_sub"/>
</dbReference>
<dbReference type="GeneID" id="115394494"/>
<keyword evidence="10" id="KW-0393">Immunoglobulin domain</keyword>
<evidence type="ECO:0000256" key="9">
    <source>
        <dbReference type="ARBA" id="ARBA00023180"/>
    </source>
</evidence>
<dbReference type="GO" id="GO:0042102">
    <property type="term" value="P:positive regulation of T cell proliferation"/>
    <property type="evidence" value="ECO:0007669"/>
    <property type="project" value="TreeGrafter"/>
</dbReference>
<dbReference type="InterPro" id="IPR013106">
    <property type="entry name" value="Ig_V-set"/>
</dbReference>
<sequence length="372" mass="42541">MAAIEHTVLLLALLWTTARGDNEKTCIFNNSCILPCHEVNNAEVIHWKQGEKTVHSYYDGQDQLAEQNLRFKSRTSLVEDQRTKRRTSLQLMRVQIQDKGEYLCYTSNVNSGPSKSFMNLQVIAPVVDVKMRKEENRIICSSEGIYPEPGLTWSTDPPSNLTLQGNAIVANTTETEDRRYNIRSFMTLSDSYEDRSYSCNISTRSNWSKVTLKQLHLRNQTHVEIPCSTSDVSLGDFSFIWSFNHSRIIVNRSLSNVSQVSDEWKQRVNVSESGHLFLQDLTPDQGGIYTCEINQAGNGLKTENEIWIAPSVLYEPSKETHRRVGLIVAVALFISSLLLYLIRVRTRRRYLNVNRKTIKQQTELLRTDSGSI</sequence>
<accession>A0A672GZ69</accession>
<proteinExistence type="predicted"/>
<dbReference type="SUPFAM" id="SSF48726">
    <property type="entry name" value="Immunoglobulin"/>
    <property type="match status" value="3"/>
</dbReference>
<evidence type="ECO:0000256" key="3">
    <source>
        <dbReference type="ARBA" id="ARBA00022692"/>
    </source>
</evidence>
<dbReference type="GO" id="GO:0006955">
    <property type="term" value="P:immune response"/>
    <property type="evidence" value="ECO:0007669"/>
    <property type="project" value="TreeGrafter"/>
</dbReference>
<evidence type="ECO:0000313" key="14">
    <source>
        <dbReference type="Ensembl" id="ENSSFAP00005016834.1"/>
    </source>
</evidence>
<dbReference type="GO" id="GO:0031295">
    <property type="term" value="P:T cell costimulation"/>
    <property type="evidence" value="ECO:0007669"/>
    <property type="project" value="TreeGrafter"/>
</dbReference>
<dbReference type="GO" id="GO:0042130">
    <property type="term" value="P:negative regulation of T cell proliferation"/>
    <property type="evidence" value="ECO:0007669"/>
    <property type="project" value="TreeGrafter"/>
</dbReference>
<dbReference type="InterPro" id="IPR013151">
    <property type="entry name" value="Immunoglobulin_dom"/>
</dbReference>
<evidence type="ECO:0000259" key="13">
    <source>
        <dbReference type="PROSITE" id="PS50835"/>
    </source>
</evidence>
<keyword evidence="4 12" id="KW-0732">Signal</keyword>
<dbReference type="PROSITE" id="PS50835">
    <property type="entry name" value="IG_LIKE"/>
    <property type="match status" value="2"/>
</dbReference>
<evidence type="ECO:0000256" key="11">
    <source>
        <dbReference type="SAM" id="Phobius"/>
    </source>
</evidence>
<keyword evidence="3 11" id="KW-0812">Transmembrane</keyword>
<reference evidence="14" key="2">
    <citation type="submission" date="2025-08" db="UniProtKB">
        <authorList>
            <consortium name="Ensembl"/>
        </authorList>
    </citation>
    <scope>IDENTIFICATION</scope>
</reference>
<keyword evidence="7" id="KW-1015">Disulfide bond</keyword>
<dbReference type="PANTHER" id="PTHR25466:SF14">
    <property type="entry name" value="BUTYROPHILIN SUBFAMILY 2 MEMBER A2-LIKE-RELATED"/>
    <property type="match status" value="1"/>
</dbReference>
<keyword evidence="8" id="KW-0675">Receptor</keyword>
<name>A0A672GZ69_SALFA</name>
<feature type="domain" description="Ig-like" evidence="13">
    <location>
        <begin position="113"/>
        <end position="211"/>
    </location>
</feature>
<protein>
    <submittedName>
        <fullName evidence="14">Uncharacterized LOC115394494</fullName>
    </submittedName>
</protein>
<evidence type="ECO:0000256" key="5">
    <source>
        <dbReference type="ARBA" id="ARBA00022989"/>
    </source>
</evidence>
<dbReference type="Pfam" id="PF07686">
    <property type="entry name" value="V-set"/>
    <property type="match status" value="1"/>
</dbReference>
<gene>
    <name evidence="14" type="primary">LOC115394494</name>
</gene>
<feature type="signal peptide" evidence="12">
    <location>
        <begin position="1"/>
        <end position="20"/>
    </location>
</feature>
<dbReference type="PANTHER" id="PTHR25466">
    <property type="entry name" value="T-LYMPHOCYTE ACTIVATION ANTIGEN"/>
    <property type="match status" value="1"/>
</dbReference>
<evidence type="ECO:0000256" key="6">
    <source>
        <dbReference type="ARBA" id="ARBA00023136"/>
    </source>
</evidence>
<evidence type="ECO:0000256" key="4">
    <source>
        <dbReference type="ARBA" id="ARBA00022729"/>
    </source>
</evidence>
<keyword evidence="9" id="KW-0325">Glycoprotein</keyword>
<evidence type="ECO:0000256" key="2">
    <source>
        <dbReference type="ARBA" id="ARBA00022475"/>
    </source>
</evidence>
<evidence type="ECO:0000313" key="15">
    <source>
        <dbReference type="Proteomes" id="UP000472267"/>
    </source>
</evidence>
<reference evidence="14" key="3">
    <citation type="submission" date="2025-09" db="UniProtKB">
        <authorList>
            <consortium name="Ensembl"/>
        </authorList>
    </citation>
    <scope>IDENTIFICATION</scope>
</reference>
<dbReference type="GO" id="GO:0007166">
    <property type="term" value="P:cell surface receptor signaling pathway"/>
    <property type="evidence" value="ECO:0007669"/>
    <property type="project" value="TreeGrafter"/>
</dbReference>
<dbReference type="CDD" id="cd00096">
    <property type="entry name" value="Ig"/>
    <property type="match status" value="1"/>
</dbReference>
<feature type="domain" description="Ig-like" evidence="13">
    <location>
        <begin position="223"/>
        <end position="307"/>
    </location>
</feature>
<dbReference type="RefSeq" id="XP_029955676.1">
    <property type="nucleotide sequence ID" value="XM_030099816.1"/>
</dbReference>
<keyword evidence="2" id="KW-1003">Cell membrane</keyword>
<dbReference type="Ensembl" id="ENSSFAT00005017494.1">
    <property type="protein sequence ID" value="ENSSFAP00005016834.1"/>
    <property type="gene ID" value="ENSSFAG00005008913.1"/>
</dbReference>
<dbReference type="OrthoDB" id="9983389at2759"/>
<dbReference type="InParanoid" id="A0A672GZ69"/>
<dbReference type="Gene3D" id="2.60.40.10">
    <property type="entry name" value="Immunoglobulins"/>
    <property type="match status" value="3"/>
</dbReference>
<evidence type="ECO:0000256" key="12">
    <source>
        <dbReference type="SAM" id="SignalP"/>
    </source>
</evidence>
<dbReference type="AlphaFoldDB" id="A0A672GZ69"/>
<evidence type="ECO:0000256" key="1">
    <source>
        <dbReference type="ARBA" id="ARBA00004251"/>
    </source>
</evidence>
<evidence type="ECO:0000256" key="8">
    <source>
        <dbReference type="ARBA" id="ARBA00023170"/>
    </source>
</evidence>
<keyword evidence="5 11" id="KW-1133">Transmembrane helix</keyword>
<dbReference type="InterPro" id="IPR051713">
    <property type="entry name" value="T-cell_Activation_Regulation"/>
</dbReference>
<dbReference type="SMART" id="SM00409">
    <property type="entry name" value="IG"/>
    <property type="match status" value="2"/>
</dbReference>
<dbReference type="InterPro" id="IPR036179">
    <property type="entry name" value="Ig-like_dom_sf"/>
</dbReference>